<dbReference type="InterPro" id="IPR046335">
    <property type="entry name" value="LacI/GalR-like_sensor"/>
</dbReference>
<dbReference type="SUPFAM" id="SSF47413">
    <property type="entry name" value="lambda repressor-like DNA-binding domains"/>
    <property type="match status" value="1"/>
</dbReference>
<dbReference type="SMART" id="SM00354">
    <property type="entry name" value="HTH_LACI"/>
    <property type="match status" value="1"/>
</dbReference>
<dbReference type="Pfam" id="PF00356">
    <property type="entry name" value="LacI"/>
    <property type="match status" value="1"/>
</dbReference>
<dbReference type="EMBL" id="JAAFYZ010000120">
    <property type="protein sequence ID" value="MBS2550931.1"/>
    <property type="molecule type" value="Genomic_DNA"/>
</dbReference>
<dbReference type="CDD" id="cd06267">
    <property type="entry name" value="PBP1_LacI_sugar_binding-like"/>
    <property type="match status" value="1"/>
</dbReference>
<dbReference type="GO" id="GO:0003677">
    <property type="term" value="F:DNA binding"/>
    <property type="evidence" value="ECO:0007669"/>
    <property type="project" value="UniProtKB-KW"/>
</dbReference>
<dbReference type="InterPro" id="IPR028082">
    <property type="entry name" value="Peripla_BP_I"/>
</dbReference>
<reference evidence="5 6" key="1">
    <citation type="submission" date="2020-02" db="EMBL/GenBank/DDBJ databases">
        <title>Acidophilic actinobacteria isolated from forest soil.</title>
        <authorList>
            <person name="Golinska P."/>
        </authorList>
    </citation>
    <scope>NUCLEOTIDE SEQUENCE [LARGE SCALE GENOMIC DNA]</scope>
    <source>
        <strain evidence="5 6">NL8</strain>
    </source>
</reference>
<dbReference type="PANTHER" id="PTHR30146:SF138">
    <property type="entry name" value="TRANSCRIPTIONAL REGULATORY PROTEIN"/>
    <property type="match status" value="1"/>
</dbReference>
<dbReference type="PANTHER" id="PTHR30146">
    <property type="entry name" value="LACI-RELATED TRANSCRIPTIONAL REPRESSOR"/>
    <property type="match status" value="1"/>
</dbReference>
<evidence type="ECO:0000313" key="6">
    <source>
        <dbReference type="Proteomes" id="UP000730482"/>
    </source>
</evidence>
<evidence type="ECO:0000256" key="3">
    <source>
        <dbReference type="ARBA" id="ARBA00023163"/>
    </source>
</evidence>
<evidence type="ECO:0000256" key="2">
    <source>
        <dbReference type="ARBA" id="ARBA00023125"/>
    </source>
</evidence>
<dbReference type="CDD" id="cd01392">
    <property type="entry name" value="HTH_LacI"/>
    <property type="match status" value="1"/>
</dbReference>
<dbReference type="Pfam" id="PF13377">
    <property type="entry name" value="Peripla_BP_3"/>
    <property type="match status" value="1"/>
</dbReference>
<gene>
    <name evidence="5" type="ORF">KGQ19_29065</name>
</gene>
<accession>A0ABS5KXY9</accession>
<comment type="caution">
    <text evidence="5">The sequence shown here is derived from an EMBL/GenBank/DDBJ whole genome shotgun (WGS) entry which is preliminary data.</text>
</comment>
<dbReference type="RefSeq" id="WP_212014696.1">
    <property type="nucleotide sequence ID" value="NZ_JAAFYZ010000120.1"/>
</dbReference>
<dbReference type="InterPro" id="IPR000843">
    <property type="entry name" value="HTH_LacI"/>
</dbReference>
<dbReference type="Gene3D" id="3.40.50.2300">
    <property type="match status" value="2"/>
</dbReference>
<dbReference type="Proteomes" id="UP000730482">
    <property type="component" value="Unassembled WGS sequence"/>
</dbReference>
<evidence type="ECO:0000256" key="1">
    <source>
        <dbReference type="ARBA" id="ARBA00023015"/>
    </source>
</evidence>
<feature type="domain" description="HTH lacI-type" evidence="4">
    <location>
        <begin position="7"/>
        <end position="61"/>
    </location>
</feature>
<dbReference type="PROSITE" id="PS50932">
    <property type="entry name" value="HTH_LACI_2"/>
    <property type="match status" value="1"/>
</dbReference>
<keyword evidence="2 5" id="KW-0238">DNA-binding</keyword>
<evidence type="ECO:0000259" key="4">
    <source>
        <dbReference type="PROSITE" id="PS50932"/>
    </source>
</evidence>
<evidence type="ECO:0000313" key="5">
    <source>
        <dbReference type="EMBL" id="MBS2550931.1"/>
    </source>
</evidence>
<dbReference type="InterPro" id="IPR010982">
    <property type="entry name" value="Lambda_DNA-bd_dom_sf"/>
</dbReference>
<organism evidence="5 6">
    <name type="scientific">Catenulispora pinistramenti</name>
    <dbReference type="NCBI Taxonomy" id="2705254"/>
    <lineage>
        <taxon>Bacteria</taxon>
        <taxon>Bacillati</taxon>
        <taxon>Actinomycetota</taxon>
        <taxon>Actinomycetes</taxon>
        <taxon>Catenulisporales</taxon>
        <taxon>Catenulisporaceae</taxon>
        <taxon>Catenulispora</taxon>
    </lineage>
</organism>
<sequence>MKSTGQITMRHVADRAGVSYQTVSRVINDADGVAPETRERVLAAMRDLNYRPSVAARSLARARTDTIGLVLPFPVDVTFANAHFLQTVGGVDRVVAENDYSLLVSSPNDEDPALSAHRRMVRQRAVDGVIVEAGMGDEGIELLVEAGYPVVAIGHVAAAVPSVQPDDESGAYSATQHLLALGHRRIALIAGSTPGNLAQQARLRGCKRAGTDAGQPLDEDLIATGEFSLESGHDAAARLFDRDVPPTAVLAFNDAMAIGAMQLLRERGIDVPHEVSVVGFDDTPTASLLTPSLTTVRIFSSELGQRAARTLIGMLRGTKVPPVPAVLPSQLVVRQSTAPARRD</sequence>
<name>A0ABS5KXY9_9ACTN</name>
<proteinExistence type="predicted"/>
<keyword evidence="3" id="KW-0804">Transcription</keyword>
<protein>
    <submittedName>
        <fullName evidence="5">LacI family DNA-binding transcriptional regulator</fullName>
    </submittedName>
</protein>
<keyword evidence="6" id="KW-1185">Reference proteome</keyword>
<keyword evidence="1" id="KW-0805">Transcription regulation</keyword>
<dbReference type="SUPFAM" id="SSF53822">
    <property type="entry name" value="Periplasmic binding protein-like I"/>
    <property type="match status" value="1"/>
</dbReference>
<dbReference type="Gene3D" id="1.10.260.40">
    <property type="entry name" value="lambda repressor-like DNA-binding domains"/>
    <property type="match status" value="1"/>
</dbReference>